<organism evidence="2 3">
    <name type="scientific">Achromobacter anxifer</name>
    <dbReference type="NCBI Taxonomy" id="1287737"/>
    <lineage>
        <taxon>Bacteria</taxon>
        <taxon>Pseudomonadati</taxon>
        <taxon>Pseudomonadota</taxon>
        <taxon>Betaproteobacteria</taxon>
        <taxon>Burkholderiales</taxon>
        <taxon>Alcaligenaceae</taxon>
        <taxon>Achromobacter</taxon>
    </lineage>
</organism>
<sequence>MSRTSRYRRSGEMIPERSGAWGRLLPVGRIRGRTYPDAGDAVVEISPACLRLASPTDSLRGYGAAVAWLFGIAMAVAAILFVTRFDATGRGYARDFFVVSSLLIALAAIGLTAGYKMTFDPVAETAIISRRLRRIYAWTKRTGWVFIDYDRAIAIVRKRRLTTTTGSTILYPLGVAELWPDERRARIGITLTSPFPSPQPAAELWDFVRCYMDEEPERVTPVRLTPDHRVNAYAWMDRELYADAVDRQHHLTGFGGVAFWFFASMFYGGNWLEYWIRNHAPRPALPAELAEALKWDGENPYRIIPPTQEEQLAAEGRLPHLKKRWRIVSFFGLLFWGVLPLLFFSAFLFGG</sequence>
<proteinExistence type="predicted"/>
<gene>
    <name evidence="2" type="ORF">LMG26858_05149</name>
</gene>
<keyword evidence="1" id="KW-0812">Transmembrane</keyword>
<evidence type="ECO:0000313" key="2">
    <source>
        <dbReference type="EMBL" id="CAB3918377.1"/>
    </source>
</evidence>
<keyword evidence="3" id="KW-1185">Reference proteome</keyword>
<dbReference type="Proteomes" id="UP000494117">
    <property type="component" value="Unassembled WGS sequence"/>
</dbReference>
<accession>A0A6S7EM74</accession>
<protein>
    <submittedName>
        <fullName evidence="2">Uncharacterized protein</fullName>
    </submittedName>
</protein>
<reference evidence="2 3" key="1">
    <citation type="submission" date="2020-04" db="EMBL/GenBank/DDBJ databases">
        <authorList>
            <person name="De Canck E."/>
        </authorList>
    </citation>
    <scope>NUCLEOTIDE SEQUENCE [LARGE SCALE GENOMIC DNA]</scope>
    <source>
        <strain evidence="2 3">LMG 26858</strain>
    </source>
</reference>
<name>A0A6S7EM74_9BURK</name>
<feature type="transmembrane region" description="Helical" evidence="1">
    <location>
        <begin position="96"/>
        <end position="115"/>
    </location>
</feature>
<evidence type="ECO:0000313" key="3">
    <source>
        <dbReference type="Proteomes" id="UP000494117"/>
    </source>
</evidence>
<keyword evidence="1" id="KW-0472">Membrane</keyword>
<feature type="transmembrane region" description="Helical" evidence="1">
    <location>
        <begin position="61"/>
        <end position="84"/>
    </location>
</feature>
<dbReference type="AlphaFoldDB" id="A0A6S7EM74"/>
<keyword evidence="1" id="KW-1133">Transmembrane helix</keyword>
<dbReference type="RefSeq" id="WP_246302168.1">
    <property type="nucleotide sequence ID" value="NZ_CADILG010000053.1"/>
</dbReference>
<dbReference type="EMBL" id="CADILG010000053">
    <property type="protein sequence ID" value="CAB3918377.1"/>
    <property type="molecule type" value="Genomic_DNA"/>
</dbReference>
<feature type="transmembrane region" description="Helical" evidence="1">
    <location>
        <begin position="327"/>
        <end position="349"/>
    </location>
</feature>
<evidence type="ECO:0000256" key="1">
    <source>
        <dbReference type="SAM" id="Phobius"/>
    </source>
</evidence>